<proteinExistence type="predicted"/>
<accession>A0A0A2M9T2</accession>
<reference evidence="1 2" key="1">
    <citation type="submission" date="2013-09" db="EMBL/GenBank/DDBJ databases">
        <authorList>
            <person name="Zeng Z."/>
            <person name="Chen C."/>
        </authorList>
    </citation>
    <scope>NUCLEOTIDE SEQUENCE [LARGE SCALE GENOMIC DNA]</scope>
    <source>
        <strain evidence="1 2">WB 3.3-2</strain>
    </source>
</reference>
<protein>
    <submittedName>
        <fullName evidence="1">Uncharacterized protein</fullName>
    </submittedName>
</protein>
<organism evidence="1 2">
    <name type="scientific">Flavobacterium rivuli WB 3.3-2 = DSM 21788</name>
    <dbReference type="NCBI Taxonomy" id="1121895"/>
    <lineage>
        <taxon>Bacteria</taxon>
        <taxon>Pseudomonadati</taxon>
        <taxon>Bacteroidota</taxon>
        <taxon>Flavobacteriia</taxon>
        <taxon>Flavobacteriales</taxon>
        <taxon>Flavobacteriaceae</taxon>
        <taxon>Flavobacterium</taxon>
    </lineage>
</organism>
<keyword evidence="2" id="KW-1185">Reference proteome</keyword>
<evidence type="ECO:0000313" key="2">
    <source>
        <dbReference type="Proteomes" id="UP000030152"/>
    </source>
</evidence>
<gene>
    <name evidence="1" type="ORF">Q765_00370</name>
</gene>
<dbReference type="AlphaFoldDB" id="A0A0A2M9T2"/>
<dbReference type="EMBL" id="JRLX01000001">
    <property type="protein sequence ID" value="KGO88406.1"/>
    <property type="molecule type" value="Genomic_DNA"/>
</dbReference>
<dbReference type="STRING" id="1121895.GCA_000378485_00284"/>
<dbReference type="Proteomes" id="UP000030152">
    <property type="component" value="Unassembled WGS sequence"/>
</dbReference>
<evidence type="ECO:0000313" key="1">
    <source>
        <dbReference type="EMBL" id="KGO88406.1"/>
    </source>
</evidence>
<comment type="caution">
    <text evidence="1">The sequence shown here is derived from an EMBL/GenBank/DDBJ whole genome shotgun (WGS) entry which is preliminary data.</text>
</comment>
<dbReference type="RefSeq" id="WP_020211409.1">
    <property type="nucleotide sequence ID" value="NZ_JRLX01000001.1"/>
</dbReference>
<sequence>MNIDLKLTPDEIGYLNNVLSDAANVDVATFARSERQNKVVISILAGVSETVEDKFKALSRKQNLFDAKKKYKLSLQYHEAYAINIIVCGRTTKERDPHRRLMANKLFTTIDAKL</sequence>
<name>A0A0A2M9T2_9FLAO</name>